<dbReference type="EMBL" id="JARKIF010000033">
    <property type="protein sequence ID" value="KAJ7611175.1"/>
    <property type="molecule type" value="Genomic_DNA"/>
</dbReference>
<dbReference type="Proteomes" id="UP001221142">
    <property type="component" value="Unassembled WGS sequence"/>
</dbReference>
<protein>
    <submittedName>
        <fullName evidence="2">Uncharacterized protein</fullName>
    </submittedName>
</protein>
<gene>
    <name evidence="2" type="ORF">FB45DRAFT_1009656</name>
</gene>
<reference evidence="2" key="1">
    <citation type="submission" date="2023-03" db="EMBL/GenBank/DDBJ databases">
        <title>Massive genome expansion in bonnet fungi (Mycena s.s.) driven by repeated elements and novel gene families across ecological guilds.</title>
        <authorList>
            <consortium name="Lawrence Berkeley National Laboratory"/>
            <person name="Harder C.B."/>
            <person name="Miyauchi S."/>
            <person name="Viragh M."/>
            <person name="Kuo A."/>
            <person name="Thoen E."/>
            <person name="Andreopoulos B."/>
            <person name="Lu D."/>
            <person name="Skrede I."/>
            <person name="Drula E."/>
            <person name="Henrissat B."/>
            <person name="Morin E."/>
            <person name="Kohler A."/>
            <person name="Barry K."/>
            <person name="LaButti K."/>
            <person name="Morin E."/>
            <person name="Salamov A."/>
            <person name="Lipzen A."/>
            <person name="Mereny Z."/>
            <person name="Hegedus B."/>
            <person name="Baldrian P."/>
            <person name="Stursova M."/>
            <person name="Weitz H."/>
            <person name="Taylor A."/>
            <person name="Grigoriev I.V."/>
            <person name="Nagy L.G."/>
            <person name="Martin F."/>
            <person name="Kauserud H."/>
        </authorList>
    </citation>
    <scope>NUCLEOTIDE SEQUENCE</scope>
    <source>
        <strain evidence="2">9284</strain>
    </source>
</reference>
<accession>A0AAD7B5B4</accession>
<comment type="caution">
    <text evidence="2">The sequence shown here is derived from an EMBL/GenBank/DDBJ whole genome shotgun (WGS) entry which is preliminary data.</text>
</comment>
<evidence type="ECO:0000313" key="2">
    <source>
        <dbReference type="EMBL" id="KAJ7611175.1"/>
    </source>
</evidence>
<proteinExistence type="predicted"/>
<feature type="compositionally biased region" description="Polar residues" evidence="1">
    <location>
        <begin position="465"/>
        <end position="484"/>
    </location>
</feature>
<sequence length="553" mass="61511">MSAEILHRYRDRTQDRSETEAEHIHPRVPRCTHTLAAYALERHDHMHGVDKLCANGTEYSRRGRAEGWIRRRLHECQRRRYESYTIWSSERVQRRGRIWCPARARKQMATPAKPANSQREPGAANAWSDWGREGRRPEEGTDRLSEEQWGKRPEHGVRKPTWNEGKRGTSSSLVAREPKEGEVRANFVVQKARTRATRRIRGMGIWEKSGAGGRAGEAGGSAKIERSITAERVAVAPYGPDTGAKDEANAADMPGRKHRFGPVKCGFECVWCTGRVMRPEERWEQRRREAGREEAREANKYGPPRARTTKGNQAPAQRAGVRMGAHALRIAAAFGCHHTTKVGQRPSRDTSEPRISLEGQLLEAVMPGIGHHIGLMQSPANIGILQNKEALSKKRHMMMIFEDLGQASWHFVLCAKVALGRKLGGSWSVVGHFVAPSMCKITVDAQRAAALIFLLKYDDPGAGTPNDTAKQTPNRSLNSLNTPGTALPISHESSTELSKAVMVKCVRPENVCLDTESNSRTRTKAVGTWVPSGISTSGRVRAKCHLGTQKNVP</sequence>
<feature type="compositionally biased region" description="Basic and acidic residues" evidence="1">
    <location>
        <begin position="284"/>
        <end position="299"/>
    </location>
</feature>
<feature type="compositionally biased region" description="Basic and acidic residues" evidence="1">
    <location>
        <begin position="130"/>
        <end position="157"/>
    </location>
</feature>
<feature type="region of interest" description="Disordered" evidence="1">
    <location>
        <begin position="464"/>
        <end position="491"/>
    </location>
</feature>
<feature type="region of interest" description="Disordered" evidence="1">
    <location>
        <begin position="284"/>
        <end position="315"/>
    </location>
</feature>
<organism evidence="2 3">
    <name type="scientific">Roridomyces roridus</name>
    <dbReference type="NCBI Taxonomy" id="1738132"/>
    <lineage>
        <taxon>Eukaryota</taxon>
        <taxon>Fungi</taxon>
        <taxon>Dikarya</taxon>
        <taxon>Basidiomycota</taxon>
        <taxon>Agaricomycotina</taxon>
        <taxon>Agaricomycetes</taxon>
        <taxon>Agaricomycetidae</taxon>
        <taxon>Agaricales</taxon>
        <taxon>Marasmiineae</taxon>
        <taxon>Mycenaceae</taxon>
        <taxon>Roridomyces</taxon>
    </lineage>
</organism>
<name>A0AAD7B5B4_9AGAR</name>
<feature type="region of interest" description="Disordered" evidence="1">
    <location>
        <begin position="105"/>
        <end position="178"/>
    </location>
</feature>
<feature type="region of interest" description="Disordered" evidence="1">
    <location>
        <begin position="1"/>
        <end position="26"/>
    </location>
</feature>
<evidence type="ECO:0000313" key="3">
    <source>
        <dbReference type="Proteomes" id="UP001221142"/>
    </source>
</evidence>
<feature type="compositionally biased region" description="Basic and acidic residues" evidence="1">
    <location>
        <begin position="1"/>
        <end position="25"/>
    </location>
</feature>
<keyword evidence="3" id="KW-1185">Reference proteome</keyword>
<dbReference type="AlphaFoldDB" id="A0AAD7B5B4"/>
<evidence type="ECO:0000256" key="1">
    <source>
        <dbReference type="SAM" id="MobiDB-lite"/>
    </source>
</evidence>